<dbReference type="GO" id="GO:0016301">
    <property type="term" value="F:kinase activity"/>
    <property type="evidence" value="ECO:0007669"/>
    <property type="project" value="UniProtKB-KW"/>
</dbReference>
<dbReference type="Proteomes" id="UP000261324">
    <property type="component" value="Unassembled WGS sequence"/>
</dbReference>
<dbReference type="InterPro" id="IPR029056">
    <property type="entry name" value="Ribokinase-like"/>
</dbReference>
<reference evidence="8 9" key="1">
    <citation type="submission" date="2018-08" db="EMBL/GenBank/DDBJ databases">
        <title>A genome reference for cultivated species of the human gut microbiota.</title>
        <authorList>
            <person name="Zou Y."/>
            <person name="Xue W."/>
            <person name="Luo G."/>
        </authorList>
    </citation>
    <scope>NUCLEOTIDE SEQUENCE [LARGE SCALE GENOMIC DNA]</scope>
    <source>
        <strain evidence="7 9">AF12-11</strain>
        <strain evidence="6 8">TF09-3</strain>
    </source>
</reference>
<evidence type="ECO:0000256" key="1">
    <source>
        <dbReference type="ARBA" id="ARBA00010688"/>
    </source>
</evidence>
<evidence type="ECO:0000313" key="6">
    <source>
        <dbReference type="EMBL" id="RGK84383.1"/>
    </source>
</evidence>
<dbReference type="PRINTS" id="PR00990">
    <property type="entry name" value="RIBOKINASE"/>
</dbReference>
<feature type="domain" description="Carbohydrate kinase PfkB" evidence="5">
    <location>
        <begin position="38"/>
        <end position="328"/>
    </location>
</feature>
<name>A0A395XIQ1_9FIRM</name>
<dbReference type="GO" id="GO:0006796">
    <property type="term" value="P:phosphate-containing compound metabolic process"/>
    <property type="evidence" value="ECO:0007669"/>
    <property type="project" value="UniProtKB-ARBA"/>
</dbReference>
<gene>
    <name evidence="7" type="ORF">DWV67_11635</name>
    <name evidence="6" type="ORF">DXC93_06885</name>
</gene>
<dbReference type="InterPro" id="IPR002139">
    <property type="entry name" value="Ribo/fructo_kinase"/>
</dbReference>
<dbReference type="AlphaFoldDB" id="A0A395XIQ1"/>
<evidence type="ECO:0000256" key="2">
    <source>
        <dbReference type="ARBA" id="ARBA00022679"/>
    </source>
</evidence>
<evidence type="ECO:0000256" key="3">
    <source>
        <dbReference type="ARBA" id="ARBA00022777"/>
    </source>
</evidence>
<proteinExistence type="inferred from homology"/>
<dbReference type="Gene3D" id="3.40.1190.20">
    <property type="match status" value="1"/>
</dbReference>
<keyword evidence="2 4" id="KW-0808">Transferase</keyword>
<protein>
    <submittedName>
        <fullName evidence="7">Carbohydrate kinase family protein</fullName>
    </submittedName>
</protein>
<accession>A0A395XIQ1</accession>
<dbReference type="EMBL" id="QSRA01000007">
    <property type="protein sequence ID" value="RGK84383.1"/>
    <property type="molecule type" value="Genomic_DNA"/>
</dbReference>
<dbReference type="Pfam" id="PF00294">
    <property type="entry name" value="PfkB"/>
    <property type="match status" value="1"/>
</dbReference>
<evidence type="ECO:0000259" key="5">
    <source>
        <dbReference type="Pfam" id="PF00294"/>
    </source>
</evidence>
<comment type="similarity">
    <text evidence="1 4">Belongs to the carbohydrate kinase PfkB family.</text>
</comment>
<dbReference type="Proteomes" id="UP000266376">
    <property type="component" value="Unassembled WGS sequence"/>
</dbReference>
<evidence type="ECO:0000256" key="4">
    <source>
        <dbReference type="RuleBase" id="RU003704"/>
    </source>
</evidence>
<evidence type="ECO:0000313" key="7">
    <source>
        <dbReference type="EMBL" id="RGW51459.1"/>
    </source>
</evidence>
<dbReference type="SUPFAM" id="SSF53613">
    <property type="entry name" value="Ribokinase-like"/>
    <property type="match status" value="1"/>
</dbReference>
<evidence type="ECO:0000313" key="8">
    <source>
        <dbReference type="Proteomes" id="UP000261324"/>
    </source>
</evidence>
<dbReference type="PROSITE" id="PS00584">
    <property type="entry name" value="PFKB_KINASES_2"/>
    <property type="match status" value="1"/>
</dbReference>
<comment type="caution">
    <text evidence="7">The sequence shown here is derived from an EMBL/GenBank/DDBJ whole genome shotgun (WGS) entry which is preliminary data.</text>
</comment>
<dbReference type="EMBL" id="QSAJ01000030">
    <property type="protein sequence ID" value="RGW51459.1"/>
    <property type="molecule type" value="Genomic_DNA"/>
</dbReference>
<dbReference type="InterPro" id="IPR011611">
    <property type="entry name" value="PfkB_dom"/>
</dbReference>
<evidence type="ECO:0000313" key="9">
    <source>
        <dbReference type="Proteomes" id="UP000266376"/>
    </source>
</evidence>
<dbReference type="PANTHER" id="PTHR10584:SF157">
    <property type="entry name" value="SULFOFRUCTOSE KINASE"/>
    <property type="match status" value="1"/>
</dbReference>
<organism evidence="7 9">
    <name type="scientific">Dorea formicigenerans</name>
    <dbReference type="NCBI Taxonomy" id="39486"/>
    <lineage>
        <taxon>Bacteria</taxon>
        <taxon>Bacillati</taxon>
        <taxon>Bacillota</taxon>
        <taxon>Clostridia</taxon>
        <taxon>Lachnospirales</taxon>
        <taxon>Lachnospiraceae</taxon>
        <taxon>Dorea</taxon>
    </lineage>
</organism>
<dbReference type="PANTHER" id="PTHR10584">
    <property type="entry name" value="SUGAR KINASE"/>
    <property type="match status" value="1"/>
</dbReference>
<dbReference type="GO" id="GO:0005829">
    <property type="term" value="C:cytosol"/>
    <property type="evidence" value="ECO:0007669"/>
    <property type="project" value="TreeGrafter"/>
</dbReference>
<sequence>MREEIADRFGRSKRIGNCRDVQKFGKKNIGGIMMIHRVLSLGTIAVDTMLYIDQMPGDDGFGHINSEKVVPGGSSANVAVAIKELGNTVLQAGKISDDSFGNIIKINLKEEGIDTRYLVTEPNGESLHTYIVVDKTGNHFILANSGNRVMNLEKEEISDQLFEDIDLFYTDLASPRAGIYIARECHKRGIPVVYNLQNPPSLDQGVTENVIEEMLGYTNLFITGKATICVTTGIENPTLAVKKFVGTHELSDGYICTQGSDGADWYAKEDYHCGICKVESIDTTGAGDAYIAGIIDSYYCKGKSKMDSMKEAAAIAALKTLQPGPRFHMDKVQLEIVKTKHL</sequence>
<keyword evidence="3 4" id="KW-0418">Kinase</keyword>
<dbReference type="InterPro" id="IPR002173">
    <property type="entry name" value="Carboh/pur_kinase_PfkB_CS"/>
</dbReference>